<reference evidence="1 2" key="1">
    <citation type="journal article" date="2016" name="Genome Announc.">
        <title>Draft Genome Sequence of the Thermotolerant Cyanobacterium Desertifilum sp. IPPAS B-1220.</title>
        <authorList>
            <person name="Mironov K.S."/>
            <person name="Sinetova M.A."/>
            <person name="Bolatkhan K."/>
            <person name="Zayadan B.K."/>
            <person name="Ustinova V.V."/>
            <person name="Kupriyanova E.V."/>
            <person name="Skrypnik A.N."/>
            <person name="Gogoleva N.E."/>
            <person name="Gogolev Y.V."/>
            <person name="Los D.A."/>
        </authorList>
    </citation>
    <scope>NUCLEOTIDE SEQUENCE [LARGE SCALE GENOMIC DNA]</scope>
    <source>
        <strain evidence="1 2">IPPAS B-1220</strain>
    </source>
</reference>
<keyword evidence="2" id="KW-1185">Reference proteome</keyword>
<evidence type="ECO:0000313" key="1">
    <source>
        <dbReference type="EMBL" id="XPM63424.1"/>
    </source>
</evidence>
<sequence>MSEQIEKIKQLIKTATNSKQKAMYQDLLVKLESESDELPPPLQNRHRLQNLY</sequence>
<evidence type="ECO:0000313" key="2">
    <source>
        <dbReference type="Proteomes" id="UP000095472"/>
    </source>
</evidence>
<organism evidence="1 2">
    <name type="scientific">Desertifilum tharense IPPAS B-1220</name>
    <dbReference type="NCBI Taxonomy" id="1781255"/>
    <lineage>
        <taxon>Bacteria</taxon>
        <taxon>Bacillati</taxon>
        <taxon>Cyanobacteriota</taxon>
        <taxon>Cyanophyceae</taxon>
        <taxon>Desertifilales</taxon>
        <taxon>Desertifilaceae</taxon>
        <taxon>Desertifilum</taxon>
    </lineage>
</organism>
<dbReference type="Proteomes" id="UP000095472">
    <property type="component" value="Chromosome"/>
</dbReference>
<name>A0ACD5GS16_9CYAN</name>
<protein>
    <submittedName>
        <fullName evidence="1">Uncharacterized protein</fullName>
    </submittedName>
</protein>
<dbReference type="EMBL" id="CP182909">
    <property type="protein sequence ID" value="XPM63424.1"/>
    <property type="molecule type" value="Genomic_DNA"/>
</dbReference>
<proteinExistence type="predicted"/>
<gene>
    <name evidence="1" type="ORF">BH720_029560</name>
</gene>
<accession>A0ACD5GS16</accession>